<dbReference type="RefSeq" id="WP_281456512.1">
    <property type="nucleotide sequence ID" value="NZ_JASAOF010000009.1"/>
</dbReference>
<proteinExistence type="predicted"/>
<gene>
    <name evidence="9" type="ORF">QFW96_16355</name>
</gene>
<feature type="transmembrane region" description="Helical" evidence="7">
    <location>
        <begin position="310"/>
        <end position="335"/>
    </location>
</feature>
<dbReference type="PROSITE" id="PS00217">
    <property type="entry name" value="SUGAR_TRANSPORT_2"/>
    <property type="match status" value="1"/>
</dbReference>
<keyword evidence="6 7" id="KW-0472">Membrane</keyword>
<dbReference type="SUPFAM" id="SSF103473">
    <property type="entry name" value="MFS general substrate transporter"/>
    <property type="match status" value="1"/>
</dbReference>
<dbReference type="Gene3D" id="1.20.1250.20">
    <property type="entry name" value="MFS general substrate transporter like domains"/>
    <property type="match status" value="2"/>
</dbReference>
<dbReference type="PROSITE" id="PS50850">
    <property type="entry name" value="MFS"/>
    <property type="match status" value="1"/>
</dbReference>
<reference evidence="9 10" key="1">
    <citation type="submission" date="2023-04" db="EMBL/GenBank/DDBJ databases">
        <title>Draft genome sequence of Saccharopolyspora sp. TS4A08 isolated from sweet potato rhizospheric soil.</title>
        <authorList>
            <person name="Suksaard P."/>
            <person name="Duangmal K."/>
        </authorList>
    </citation>
    <scope>NUCLEOTIDE SEQUENCE [LARGE SCALE GENOMIC DNA]</scope>
    <source>
        <strain evidence="9 10">TS4A08</strain>
    </source>
</reference>
<feature type="transmembrane region" description="Helical" evidence="7">
    <location>
        <begin position="220"/>
        <end position="244"/>
    </location>
</feature>
<protein>
    <submittedName>
        <fullName evidence="9">MFS transporter</fullName>
    </submittedName>
</protein>
<comment type="caution">
    <text evidence="9">The sequence shown here is derived from an EMBL/GenBank/DDBJ whole genome shotgun (WGS) entry which is preliminary data.</text>
</comment>
<evidence type="ECO:0000256" key="4">
    <source>
        <dbReference type="ARBA" id="ARBA00022692"/>
    </source>
</evidence>
<feature type="transmembrane region" description="Helical" evidence="7">
    <location>
        <begin position="7"/>
        <end position="26"/>
    </location>
</feature>
<feature type="transmembrane region" description="Helical" evidence="7">
    <location>
        <begin position="250"/>
        <end position="273"/>
    </location>
</feature>
<feature type="transmembrane region" description="Helical" evidence="7">
    <location>
        <begin position="32"/>
        <end position="53"/>
    </location>
</feature>
<evidence type="ECO:0000256" key="6">
    <source>
        <dbReference type="ARBA" id="ARBA00023136"/>
    </source>
</evidence>
<dbReference type="InterPro" id="IPR036259">
    <property type="entry name" value="MFS_trans_sf"/>
</dbReference>
<feature type="transmembrane region" description="Helical" evidence="7">
    <location>
        <begin position="285"/>
        <end position="304"/>
    </location>
</feature>
<dbReference type="InterPro" id="IPR020846">
    <property type="entry name" value="MFS_dom"/>
</dbReference>
<organism evidence="9 10">
    <name type="scientific">Saccharopolyspora ipomoeae</name>
    <dbReference type="NCBI Taxonomy" id="3042027"/>
    <lineage>
        <taxon>Bacteria</taxon>
        <taxon>Bacillati</taxon>
        <taxon>Actinomycetota</taxon>
        <taxon>Actinomycetes</taxon>
        <taxon>Pseudonocardiales</taxon>
        <taxon>Pseudonocardiaceae</taxon>
        <taxon>Saccharopolyspora</taxon>
    </lineage>
</organism>
<evidence type="ECO:0000313" key="9">
    <source>
        <dbReference type="EMBL" id="MDI2030202.1"/>
    </source>
</evidence>
<keyword evidence="3" id="KW-1003">Cell membrane</keyword>
<sequence length="427" mass="44809">MLEWYDFYLYGTAAALVLGKLYFPASDPSTETLLALLSFAGGFITRPLGAVVFGHFGDRVGRKSMLVTTMMIMGLSTFAIGLLPAYESWGVWAPALLVVLRLLQGVAIGGEWGGATLLTVENAPNGRRGFFGSVPQLGAPIGLLLSAGAFALVSQLPQQDMMSWGWRVPFLFSGLLLLAGMWVRMSVGETEAFKAARATAVPHTSIPVVELLRTHWRQTLLALGARLADAATFNVINVFAISYAAHTLGLGGNVVLTGFMVSSAVQIVLIPLFGKLSDQIGRRPVYAAGAVICGVGVFGYFWALEQGSVPIVWAAIILMHAVGTGLMFSIQSAFFSELFGTSVRYSGISIGYQASGLIAGAPTPAIATGLAAWAGGASWPVSTYLLVLCVITLVCIAYVGETAKRELGAASGGTAAENFPAPARSAT</sequence>
<keyword evidence="4 7" id="KW-0812">Transmembrane</keyword>
<evidence type="ECO:0000313" key="10">
    <source>
        <dbReference type="Proteomes" id="UP001237595"/>
    </source>
</evidence>
<dbReference type="InterPro" id="IPR011701">
    <property type="entry name" value="MFS"/>
</dbReference>
<dbReference type="Proteomes" id="UP001237595">
    <property type="component" value="Unassembled WGS sequence"/>
</dbReference>
<feature type="transmembrane region" description="Helical" evidence="7">
    <location>
        <begin position="130"/>
        <end position="152"/>
    </location>
</feature>
<dbReference type="EMBL" id="JASAOF010000009">
    <property type="protein sequence ID" value="MDI2030202.1"/>
    <property type="molecule type" value="Genomic_DNA"/>
</dbReference>
<name>A0ABT6PQL2_9PSEU</name>
<dbReference type="CDD" id="cd17369">
    <property type="entry name" value="MFS_ShiA_like"/>
    <property type="match status" value="1"/>
</dbReference>
<comment type="subcellular location">
    <subcellularLocation>
        <location evidence="1">Cell membrane</location>
        <topology evidence="1">Multi-pass membrane protein</topology>
    </subcellularLocation>
</comment>
<evidence type="ECO:0000256" key="3">
    <source>
        <dbReference type="ARBA" id="ARBA00022475"/>
    </source>
</evidence>
<keyword evidence="2" id="KW-0813">Transport</keyword>
<evidence type="ECO:0000256" key="5">
    <source>
        <dbReference type="ARBA" id="ARBA00022989"/>
    </source>
</evidence>
<accession>A0ABT6PQL2</accession>
<evidence type="ECO:0000256" key="1">
    <source>
        <dbReference type="ARBA" id="ARBA00004651"/>
    </source>
</evidence>
<evidence type="ECO:0000256" key="2">
    <source>
        <dbReference type="ARBA" id="ARBA00022448"/>
    </source>
</evidence>
<keyword evidence="10" id="KW-1185">Reference proteome</keyword>
<dbReference type="InterPro" id="IPR005829">
    <property type="entry name" value="Sugar_transporter_CS"/>
</dbReference>
<dbReference type="PANTHER" id="PTHR43045:SF1">
    <property type="entry name" value="SHIKIMATE TRANSPORTER"/>
    <property type="match status" value="1"/>
</dbReference>
<dbReference type="PANTHER" id="PTHR43045">
    <property type="entry name" value="SHIKIMATE TRANSPORTER"/>
    <property type="match status" value="1"/>
</dbReference>
<evidence type="ECO:0000259" key="8">
    <source>
        <dbReference type="PROSITE" id="PS50850"/>
    </source>
</evidence>
<feature type="transmembrane region" description="Helical" evidence="7">
    <location>
        <begin position="381"/>
        <end position="399"/>
    </location>
</feature>
<keyword evidence="5 7" id="KW-1133">Transmembrane helix</keyword>
<evidence type="ECO:0000256" key="7">
    <source>
        <dbReference type="SAM" id="Phobius"/>
    </source>
</evidence>
<feature type="transmembrane region" description="Helical" evidence="7">
    <location>
        <begin position="65"/>
        <end position="86"/>
    </location>
</feature>
<feature type="domain" description="Major facilitator superfamily (MFS) profile" evidence="8">
    <location>
        <begin position="1"/>
        <end position="404"/>
    </location>
</feature>
<dbReference type="Pfam" id="PF07690">
    <property type="entry name" value="MFS_1"/>
    <property type="match status" value="1"/>
</dbReference>
<feature type="transmembrane region" description="Helical" evidence="7">
    <location>
        <begin position="164"/>
        <end position="183"/>
    </location>
</feature>